<keyword evidence="8 9" id="KW-0449">Lipoprotein</keyword>
<protein>
    <submittedName>
        <fullName evidence="10">Efflux transporter outer membrane subunit</fullName>
    </submittedName>
</protein>
<evidence type="ECO:0000256" key="9">
    <source>
        <dbReference type="RuleBase" id="RU362097"/>
    </source>
</evidence>
<dbReference type="Gene3D" id="2.20.200.10">
    <property type="entry name" value="Outer membrane efflux proteins (OEP)"/>
    <property type="match status" value="1"/>
</dbReference>
<evidence type="ECO:0000256" key="8">
    <source>
        <dbReference type="ARBA" id="ARBA00023288"/>
    </source>
</evidence>
<evidence type="ECO:0000256" key="4">
    <source>
        <dbReference type="ARBA" id="ARBA00022692"/>
    </source>
</evidence>
<sequence length="491" mass="51842">MTDNPSIPARHGANHGANASRRAALLAALAAAVISGCAQLPPREAGPQVKPIAQYATVQSFAAAPAPWPADAWWKAYEDAQLDRLIAEALADSPSVAAADGRLRHAQSLVQSADAALLPQVSGNASVSEQKQSYNYLSPRNATPQGWNDYGRATLDFSWEIDFWGKNRAALAAATSDADAAQADAAQARIILATSIASAYAELSREHAALDTANAALTVRSKTAELFARRFDNGLETLASVKQVDARRASAQADVLAIEEQIALQRNRIAALLGAGPDRALAIARPTVRLQRAFGLPPQLPVELIGRRPDVVAARLRAEASARRIDQARAAFYPNVNLVAFIGVQSLGLDMLGKSGSSIGGVGPALSLPIFDGGRLRAQLGGVNADHALAVASYDSTVVQALQDVADAAVSQKALRPQLVRTNEAVDAAREAWRLQNNRYEGGLSNYLEVLSAEDTLLSNLRTQSDLQSRAFTLDVALTRALGGGYGAVQN</sequence>
<dbReference type="Gene3D" id="1.20.1600.10">
    <property type="entry name" value="Outer membrane efflux proteins (OEP)"/>
    <property type="match status" value="1"/>
</dbReference>
<gene>
    <name evidence="10" type="ORF">WKW80_27970</name>
</gene>
<comment type="similarity">
    <text evidence="2 9">Belongs to the outer membrane factor (OMF) (TC 1.B.17) family.</text>
</comment>
<comment type="caution">
    <text evidence="10">The sequence shown here is derived from an EMBL/GenBank/DDBJ whole genome shotgun (WGS) entry which is preliminary data.</text>
</comment>
<dbReference type="Proteomes" id="UP001363010">
    <property type="component" value="Unassembled WGS sequence"/>
</dbReference>
<dbReference type="Pfam" id="PF02321">
    <property type="entry name" value="OEP"/>
    <property type="match status" value="2"/>
</dbReference>
<evidence type="ECO:0000256" key="2">
    <source>
        <dbReference type="ARBA" id="ARBA00007613"/>
    </source>
</evidence>
<evidence type="ECO:0000256" key="1">
    <source>
        <dbReference type="ARBA" id="ARBA00004370"/>
    </source>
</evidence>
<keyword evidence="11" id="KW-1185">Reference proteome</keyword>
<reference evidence="10 11" key="1">
    <citation type="submission" date="2024-03" db="EMBL/GenBank/DDBJ databases">
        <title>Novel species of the genus Variovorax.</title>
        <authorList>
            <person name="Liu Q."/>
            <person name="Xin Y.-H."/>
        </authorList>
    </citation>
    <scope>NUCLEOTIDE SEQUENCE [LARGE SCALE GENOMIC DNA]</scope>
    <source>
        <strain evidence="10 11">KACC 18501</strain>
    </source>
</reference>
<proteinExistence type="inferred from homology"/>
<evidence type="ECO:0000313" key="10">
    <source>
        <dbReference type="EMBL" id="MEJ8825825.1"/>
    </source>
</evidence>
<evidence type="ECO:0000256" key="6">
    <source>
        <dbReference type="ARBA" id="ARBA00023136"/>
    </source>
</evidence>
<evidence type="ECO:0000256" key="5">
    <source>
        <dbReference type="ARBA" id="ARBA00022729"/>
    </source>
</evidence>
<keyword evidence="6 9" id="KW-0472">Membrane</keyword>
<dbReference type="PANTHER" id="PTHR30203:SF20">
    <property type="entry name" value="MULTIDRUG RESISTANCE OUTER MEMBRANE PROTEIN MDTP-RELATED"/>
    <property type="match status" value="1"/>
</dbReference>
<comment type="subcellular location">
    <subcellularLocation>
        <location evidence="9">Cell membrane</location>
        <topology evidence="9">Lipid-anchor</topology>
    </subcellularLocation>
    <subcellularLocation>
        <location evidence="1">Membrane</location>
    </subcellularLocation>
</comment>
<accession>A0ABU8W794</accession>
<evidence type="ECO:0000313" key="11">
    <source>
        <dbReference type="Proteomes" id="UP001363010"/>
    </source>
</evidence>
<dbReference type="EMBL" id="JBBKZV010000026">
    <property type="protein sequence ID" value="MEJ8825825.1"/>
    <property type="molecule type" value="Genomic_DNA"/>
</dbReference>
<evidence type="ECO:0000256" key="7">
    <source>
        <dbReference type="ARBA" id="ARBA00023139"/>
    </source>
</evidence>
<evidence type="ECO:0000256" key="3">
    <source>
        <dbReference type="ARBA" id="ARBA00022452"/>
    </source>
</evidence>
<organism evidence="10 11">
    <name type="scientific">Variovorax humicola</name>
    <dbReference type="NCBI Taxonomy" id="1769758"/>
    <lineage>
        <taxon>Bacteria</taxon>
        <taxon>Pseudomonadati</taxon>
        <taxon>Pseudomonadota</taxon>
        <taxon>Betaproteobacteria</taxon>
        <taxon>Burkholderiales</taxon>
        <taxon>Comamonadaceae</taxon>
        <taxon>Variovorax</taxon>
    </lineage>
</organism>
<dbReference type="SUPFAM" id="SSF56954">
    <property type="entry name" value="Outer membrane efflux proteins (OEP)"/>
    <property type="match status" value="1"/>
</dbReference>
<keyword evidence="4 9" id="KW-0812">Transmembrane</keyword>
<keyword evidence="5" id="KW-0732">Signal</keyword>
<dbReference type="PANTHER" id="PTHR30203">
    <property type="entry name" value="OUTER MEMBRANE CATION EFFLUX PROTEIN"/>
    <property type="match status" value="1"/>
</dbReference>
<keyword evidence="3 9" id="KW-1134">Transmembrane beta strand</keyword>
<dbReference type="InterPro" id="IPR010131">
    <property type="entry name" value="MdtP/NodT-like"/>
</dbReference>
<dbReference type="InterPro" id="IPR003423">
    <property type="entry name" value="OMP_efflux"/>
</dbReference>
<keyword evidence="7 9" id="KW-0564">Palmitate</keyword>
<dbReference type="RefSeq" id="WP_340366854.1">
    <property type="nucleotide sequence ID" value="NZ_JBBKZV010000026.1"/>
</dbReference>
<dbReference type="NCBIfam" id="TIGR01845">
    <property type="entry name" value="outer_NodT"/>
    <property type="match status" value="1"/>
</dbReference>
<name>A0ABU8W794_9BURK</name>